<sequence>MSTLLPIRPRPAPEEALDSYLERVATANGVTTSGFVRQLTTEARAPLRFTNIAPPPAILDVLASWTGTDRRLLQDCLLTRYPVIPFIDSQNRHGTRSVVAHGWVLLNRSQACPWCLAETGVWKITWRLAWVTACLDHERLLVTDCPGCQKPLRTTHHGALRPAGPGASCGNPRPQGQGKRCPFDLSRISPPSAPPPLLQQQQRVERALRDADIDLDGHSVAGTVYLKLIQALAAGVLGRPTATQTRASNITVQGPWAPPSTVLRVRSAPRPVRLRAAAGIEIDQMLAQNTHHISLAA</sequence>
<dbReference type="InterPro" id="IPR009492">
    <property type="entry name" value="TniQ"/>
</dbReference>
<dbReference type="RefSeq" id="WP_129043619.1">
    <property type="nucleotide sequence ID" value="NZ_CP026366.1"/>
</dbReference>
<reference evidence="3" key="1">
    <citation type="submission" date="2023-06" db="EMBL/GenBank/DDBJ databases">
        <title>lsaBGC provides a comprehensive framework for evolutionary analysis of biosynthetic gene clusters within focal taxa.</title>
        <authorList>
            <person name="Salamzade R."/>
            <person name="Sandstrom S."/>
            <person name="Kalan L.R."/>
        </authorList>
    </citation>
    <scope>NUCLEOTIDE SEQUENCE</scope>
    <source>
        <strain evidence="3">P3-SID899</strain>
    </source>
</reference>
<feature type="domain" description="TniQ" evidence="2">
    <location>
        <begin position="6"/>
        <end position="141"/>
    </location>
</feature>
<accession>A0AAP3ETD9</accession>
<dbReference type="EMBL" id="JALXKZ020000022">
    <property type="protein sequence ID" value="MCV7629439.1"/>
    <property type="molecule type" value="Genomic_DNA"/>
</dbReference>
<gene>
    <name evidence="3" type="ORF">M3A82_008825</name>
</gene>
<dbReference type="Proteomes" id="UP001205867">
    <property type="component" value="Unassembled WGS sequence"/>
</dbReference>
<evidence type="ECO:0000313" key="4">
    <source>
        <dbReference type="Proteomes" id="UP001205867"/>
    </source>
</evidence>
<evidence type="ECO:0000256" key="1">
    <source>
        <dbReference type="SAM" id="MobiDB-lite"/>
    </source>
</evidence>
<organism evidence="3 4">
    <name type="scientific">Micrococcus luteus</name>
    <name type="common">Micrococcus lysodeikticus</name>
    <dbReference type="NCBI Taxonomy" id="1270"/>
    <lineage>
        <taxon>Bacteria</taxon>
        <taxon>Bacillati</taxon>
        <taxon>Actinomycetota</taxon>
        <taxon>Actinomycetes</taxon>
        <taxon>Micrococcales</taxon>
        <taxon>Micrococcaceae</taxon>
        <taxon>Micrococcus</taxon>
    </lineage>
</organism>
<proteinExistence type="predicted"/>
<dbReference type="AlphaFoldDB" id="A0AAP3ETD9"/>
<comment type="caution">
    <text evidence="3">The sequence shown here is derived from an EMBL/GenBank/DDBJ whole genome shotgun (WGS) entry which is preliminary data.</text>
</comment>
<evidence type="ECO:0000313" key="3">
    <source>
        <dbReference type="EMBL" id="MCV7629439.1"/>
    </source>
</evidence>
<evidence type="ECO:0000259" key="2">
    <source>
        <dbReference type="Pfam" id="PF06527"/>
    </source>
</evidence>
<dbReference type="Pfam" id="PF06527">
    <property type="entry name" value="TniQ"/>
    <property type="match status" value="1"/>
</dbReference>
<feature type="region of interest" description="Disordered" evidence="1">
    <location>
        <begin position="156"/>
        <end position="186"/>
    </location>
</feature>
<name>A0AAP3ETD9_MICLU</name>
<protein>
    <submittedName>
        <fullName evidence="3">TniQ family protein</fullName>
    </submittedName>
</protein>